<dbReference type="OrthoDB" id="9796085at2"/>
<dbReference type="AlphaFoldDB" id="I0GQW2"/>
<dbReference type="eggNOG" id="COG1878">
    <property type="taxonomic scope" value="Bacteria"/>
</dbReference>
<protein>
    <recommendedName>
        <fullName evidence="3">Kynurenine formamidase</fullName>
    </recommendedName>
</protein>
<proteinExistence type="predicted"/>
<dbReference type="GO" id="GO:0019441">
    <property type="term" value="P:L-tryptophan catabolic process to kynurenine"/>
    <property type="evidence" value="ECO:0007669"/>
    <property type="project" value="InterPro"/>
</dbReference>
<dbReference type="PANTHER" id="PTHR31118:SF12">
    <property type="entry name" value="CYCLASE-LIKE PROTEIN 2"/>
    <property type="match status" value="1"/>
</dbReference>
<evidence type="ECO:0000313" key="1">
    <source>
        <dbReference type="EMBL" id="BAL83149.1"/>
    </source>
</evidence>
<reference evidence="1 2" key="1">
    <citation type="submission" date="2011-10" db="EMBL/GenBank/DDBJ databases">
        <title>Whole genome sequence of Selenomonas ruminantium subsp. lactilytica TAM6421.</title>
        <authorList>
            <person name="Oguchi A."/>
            <person name="Ankai A."/>
            <person name="Kaneko J."/>
            <person name="Yamada-Narita S."/>
            <person name="Fukui S."/>
            <person name="Takahashi M."/>
            <person name="Onodera T."/>
            <person name="Kojima S."/>
            <person name="Fushimi T."/>
            <person name="Abe N."/>
            <person name="Kamio Y."/>
            <person name="Yamazaki S."/>
            <person name="Fujita N."/>
        </authorList>
    </citation>
    <scope>NUCLEOTIDE SEQUENCE [LARGE SCALE GENOMIC DNA]</scope>
    <source>
        <strain evidence="2">NBRC 103574 / TAM6421</strain>
    </source>
</reference>
<dbReference type="PANTHER" id="PTHR31118">
    <property type="entry name" value="CYCLASE-LIKE PROTEIN 2"/>
    <property type="match status" value="1"/>
</dbReference>
<dbReference type="RefSeq" id="WP_014424586.1">
    <property type="nucleotide sequence ID" value="NC_017068.1"/>
</dbReference>
<dbReference type="Pfam" id="PF04199">
    <property type="entry name" value="Cyclase"/>
    <property type="match status" value="1"/>
</dbReference>
<dbReference type="Proteomes" id="UP000007887">
    <property type="component" value="Chromosome"/>
</dbReference>
<accession>I0GQW2</accession>
<dbReference type="PATRIC" id="fig|927704.6.peg.1490"/>
<dbReference type="HOGENOM" id="CLU_030671_2_0_9"/>
<dbReference type="SUPFAM" id="SSF102198">
    <property type="entry name" value="Putative cyclase"/>
    <property type="match status" value="1"/>
</dbReference>
<dbReference type="EMBL" id="AP012292">
    <property type="protein sequence ID" value="BAL83149.1"/>
    <property type="molecule type" value="Genomic_DNA"/>
</dbReference>
<dbReference type="KEGG" id="sri:SELR_14410"/>
<name>I0GQW2_SELRL</name>
<sequence>MSHQLWNIINELQSEKYEWVDLSHSLNNDSPYWAGIPEGSVELSKTVFDWGNPMLECLIQTFKFPGQFGTHIDFPGHFVKDAPLSEKFDVWHMLYPLVVIDISDKVREDVHYAVTVEDIKAFEAKYGDIPDGAFVALNAGWSKNWPDMDKLSGIDEDGNENAPGWSLDALKYIYEVRNAAANGHETLDTDASAVAAAAGDLACERYVLSKGKLQIEVLNNLDKVAPVGALLFAAWPNIEQATGLPVRVLAITPKRKQYI</sequence>
<evidence type="ECO:0008006" key="3">
    <source>
        <dbReference type="Google" id="ProtNLM"/>
    </source>
</evidence>
<organism evidence="1 2">
    <name type="scientific">Selenomonas ruminantium subsp. lactilytica (strain NBRC 103574 / TAM6421)</name>
    <dbReference type="NCBI Taxonomy" id="927704"/>
    <lineage>
        <taxon>Bacteria</taxon>
        <taxon>Bacillati</taxon>
        <taxon>Bacillota</taxon>
        <taxon>Negativicutes</taxon>
        <taxon>Selenomonadales</taxon>
        <taxon>Selenomonadaceae</taxon>
        <taxon>Selenomonas</taxon>
    </lineage>
</organism>
<evidence type="ECO:0000313" key="2">
    <source>
        <dbReference type="Proteomes" id="UP000007887"/>
    </source>
</evidence>
<dbReference type="InterPro" id="IPR007325">
    <property type="entry name" value="KFase/CYL"/>
</dbReference>
<dbReference type="InterPro" id="IPR037175">
    <property type="entry name" value="KFase_sf"/>
</dbReference>
<dbReference type="Gene3D" id="3.50.30.50">
    <property type="entry name" value="Putative cyclase"/>
    <property type="match status" value="1"/>
</dbReference>
<gene>
    <name evidence="1" type="ordered locus">SELR_14410</name>
</gene>
<dbReference type="GO" id="GO:0004061">
    <property type="term" value="F:arylformamidase activity"/>
    <property type="evidence" value="ECO:0007669"/>
    <property type="project" value="InterPro"/>
</dbReference>